<proteinExistence type="predicted"/>
<organism evidence="2 3">
    <name type="scientific">Phocoenobacter skyensis</name>
    <dbReference type="NCBI Taxonomy" id="97481"/>
    <lineage>
        <taxon>Bacteria</taxon>
        <taxon>Pseudomonadati</taxon>
        <taxon>Pseudomonadota</taxon>
        <taxon>Gammaproteobacteria</taxon>
        <taxon>Pasteurellales</taxon>
        <taxon>Pasteurellaceae</taxon>
        <taxon>Phocoenobacter</taxon>
    </lineage>
</organism>
<feature type="transmembrane region" description="Helical" evidence="1">
    <location>
        <begin position="333"/>
        <end position="357"/>
    </location>
</feature>
<keyword evidence="1" id="KW-1133">Transmembrane helix</keyword>
<sequence length="406" mass="45847">MKALAFNGKGGEYFKIWIVNVLLTIVTLGLYYPWAKVRTTRYFYGNTEYQGRTLDYHATGKQLFLGYIIGLVLVIGYGVLSQLTPELSLILPLLLFVAVPWLIWRSLMFNARMTSFSNVRFSFEGSLGRAYLIYLLLPILIFLVFLLLIIIGSTVVTSTLSALAFQDAFAHSMRGHESAVFLYFPVITGIFGFVIALVLPVYIMVVRKKKEIEYTISGLKFGQGEFSVNVTKKKLFMIYVKAVFIVLLLVGVVVAGFMTLGFNVSEMTSYDLTYAMETNPIFITMFILMYVGFLILSLFIGAYIYSRQRQYVYENMLLDDKVCFKSTITAKGLFGTMITNMLLVIFTFGIGSSWAAVRMSRYIVTNTWIDDSNVNIDDYLTQKVKEQSAIGEEIGDAFDIDVGVGF</sequence>
<name>A0AAJ6P051_9PAST</name>
<gene>
    <name evidence="2" type="ORF">QJU93_02850</name>
</gene>
<feature type="transmembrane region" description="Helical" evidence="1">
    <location>
        <begin position="64"/>
        <end position="83"/>
    </location>
</feature>
<dbReference type="Pfam" id="PF05987">
    <property type="entry name" value="DUF898"/>
    <property type="match status" value="1"/>
</dbReference>
<dbReference type="RefSeq" id="WP_306375058.1">
    <property type="nucleotide sequence ID" value="NZ_JASAYL010000004.1"/>
</dbReference>
<feature type="transmembrane region" description="Helical" evidence="1">
    <location>
        <begin position="180"/>
        <end position="205"/>
    </location>
</feature>
<feature type="transmembrane region" description="Helical" evidence="1">
    <location>
        <begin position="282"/>
        <end position="305"/>
    </location>
</feature>
<evidence type="ECO:0000256" key="1">
    <source>
        <dbReference type="SAM" id="Phobius"/>
    </source>
</evidence>
<feature type="transmembrane region" description="Helical" evidence="1">
    <location>
        <begin position="131"/>
        <end position="160"/>
    </location>
</feature>
<comment type="caution">
    <text evidence="2">The sequence shown here is derived from an EMBL/GenBank/DDBJ whole genome shotgun (WGS) entry which is preliminary data.</text>
</comment>
<dbReference type="AlphaFoldDB" id="A0AAJ6P051"/>
<feature type="transmembrane region" description="Helical" evidence="1">
    <location>
        <begin position="89"/>
        <end position="110"/>
    </location>
</feature>
<evidence type="ECO:0000313" key="2">
    <source>
        <dbReference type="EMBL" id="MDP8172294.1"/>
    </source>
</evidence>
<accession>A0AAJ6P051</accession>
<reference evidence="2" key="1">
    <citation type="journal article" date="2023" name="Front. Microbiol.">
        <title>Phylogeography and host specificity of Pasteurellaceae pathogenic to sea-farmed fish in the north-east Atlantic.</title>
        <authorList>
            <person name="Gulla S."/>
            <person name="Colquhoun D.J."/>
            <person name="Olsen A.B."/>
            <person name="Spilsberg B."/>
            <person name="Lagesen K."/>
            <person name="Aakesson C.P."/>
            <person name="Strom S."/>
            <person name="Manji F."/>
            <person name="Birkbeck T.H."/>
            <person name="Nilsen H.K."/>
        </authorList>
    </citation>
    <scope>NUCLEOTIDE SEQUENCE</scope>
    <source>
        <strain evidence="2">TW16_20</strain>
    </source>
</reference>
<feature type="transmembrane region" description="Helical" evidence="1">
    <location>
        <begin position="16"/>
        <end position="34"/>
    </location>
</feature>
<dbReference type="InterPro" id="IPR010295">
    <property type="entry name" value="DUF898"/>
</dbReference>
<feature type="transmembrane region" description="Helical" evidence="1">
    <location>
        <begin position="242"/>
        <end position="262"/>
    </location>
</feature>
<keyword evidence="1" id="KW-0812">Transmembrane</keyword>
<dbReference type="EMBL" id="JASAYQ010000003">
    <property type="protein sequence ID" value="MDP8172294.1"/>
    <property type="molecule type" value="Genomic_DNA"/>
</dbReference>
<keyword evidence="1" id="KW-0472">Membrane</keyword>
<dbReference type="Proteomes" id="UP001236239">
    <property type="component" value="Unassembled WGS sequence"/>
</dbReference>
<protein>
    <submittedName>
        <fullName evidence="2">YjgN family protein</fullName>
    </submittedName>
</protein>
<evidence type="ECO:0000313" key="3">
    <source>
        <dbReference type="Proteomes" id="UP001236239"/>
    </source>
</evidence>